<dbReference type="Pfam" id="PF00646">
    <property type="entry name" value="F-box"/>
    <property type="match status" value="1"/>
</dbReference>
<evidence type="ECO:0000313" key="3">
    <source>
        <dbReference type="Proteomes" id="UP000238479"/>
    </source>
</evidence>
<name>A0A2P6S2K3_ROSCH</name>
<evidence type="ECO:0000313" key="2">
    <source>
        <dbReference type="EMBL" id="PRQ52913.1"/>
    </source>
</evidence>
<dbReference type="Gene3D" id="1.20.1280.50">
    <property type="match status" value="1"/>
</dbReference>
<dbReference type="OrthoDB" id="1939276at2759"/>
<proteinExistence type="predicted"/>
<dbReference type="Gene3D" id="3.80.10.10">
    <property type="entry name" value="Ribonuclease Inhibitor"/>
    <property type="match status" value="1"/>
</dbReference>
<dbReference type="Proteomes" id="UP000238479">
    <property type="component" value="Chromosome 2"/>
</dbReference>
<dbReference type="SUPFAM" id="SSF52047">
    <property type="entry name" value="RNI-like"/>
    <property type="match status" value="1"/>
</dbReference>
<feature type="domain" description="F-box" evidence="1">
    <location>
        <begin position="21"/>
        <end position="71"/>
    </location>
</feature>
<dbReference type="SUPFAM" id="SSF81383">
    <property type="entry name" value="F-box domain"/>
    <property type="match status" value="1"/>
</dbReference>
<sequence>MLPEIMEQASTEIQAPNPNPSRTLNDLPDEILIQILSLIPTLEAIHNSLVSRQWRSLWSRLPFLDFSYHLFPVNDAEPLPVTSHRFAEFVDRALILRPNSPIKTFRLSFIFYYYYTSHVDSWVRSAVTRFRAREVDLDFFIDKEYHLRSEEDRAPRDKYDFPFSVLRNGCVESLRLTYVDLALPASMATVGMSSVRSMFLEDVDLTDQMWERLILGCPNLEYLELRNGGVDQNLRICSKSLKKLKFGYFYDCYYKNSVEIDCPNLVSLSFDCISFTQFRLKNAPSLVEFHLNMVHLDKYYDCWSKAVKLLGSAPNVKCANVQNWWFKLLTSKDSFPKTFTLHNLSLLELRTGYTQYDLVGMAAVLELCPNLETMILDYLRKIEVDESLPEEILNKPVRFNMPRLKQVKMLKFFGSEDENNFVTLLKKQGLVLQKITLFPIKVEGNSCHQYPPIVLRRNP</sequence>
<dbReference type="Pfam" id="PF23622">
    <property type="entry name" value="LRR_At1g61320_AtMIF1"/>
    <property type="match status" value="1"/>
</dbReference>
<gene>
    <name evidence="2" type="ORF">RchiOBHm_Chr2g0160711</name>
</gene>
<dbReference type="OMA" id="CEFCRIP"/>
<dbReference type="InterPro" id="IPR055357">
    <property type="entry name" value="LRR_At1g61320_AtMIF1"/>
</dbReference>
<organism evidence="2 3">
    <name type="scientific">Rosa chinensis</name>
    <name type="common">China rose</name>
    <dbReference type="NCBI Taxonomy" id="74649"/>
    <lineage>
        <taxon>Eukaryota</taxon>
        <taxon>Viridiplantae</taxon>
        <taxon>Streptophyta</taxon>
        <taxon>Embryophyta</taxon>
        <taxon>Tracheophyta</taxon>
        <taxon>Spermatophyta</taxon>
        <taxon>Magnoliopsida</taxon>
        <taxon>eudicotyledons</taxon>
        <taxon>Gunneridae</taxon>
        <taxon>Pentapetalae</taxon>
        <taxon>rosids</taxon>
        <taxon>fabids</taxon>
        <taxon>Rosales</taxon>
        <taxon>Rosaceae</taxon>
        <taxon>Rosoideae</taxon>
        <taxon>Rosoideae incertae sedis</taxon>
        <taxon>Rosa</taxon>
    </lineage>
</organism>
<dbReference type="InterPro" id="IPR036047">
    <property type="entry name" value="F-box-like_dom_sf"/>
</dbReference>
<evidence type="ECO:0000259" key="1">
    <source>
        <dbReference type="PROSITE" id="PS50181"/>
    </source>
</evidence>
<dbReference type="InterPro" id="IPR053772">
    <property type="entry name" value="At1g61320/At1g61330-like"/>
</dbReference>
<dbReference type="InterPro" id="IPR053781">
    <property type="entry name" value="F-box_AtFBL13-like"/>
</dbReference>
<dbReference type="PROSITE" id="PS50181">
    <property type="entry name" value="FBOX"/>
    <property type="match status" value="1"/>
</dbReference>
<comment type="caution">
    <text evidence="2">The sequence shown here is derived from an EMBL/GenBank/DDBJ whole genome shotgun (WGS) entry which is preliminary data.</text>
</comment>
<accession>A0A2P6S2K3</accession>
<dbReference type="InterPro" id="IPR032675">
    <property type="entry name" value="LRR_dom_sf"/>
</dbReference>
<dbReference type="EMBL" id="PDCK01000040">
    <property type="protein sequence ID" value="PRQ52913.1"/>
    <property type="molecule type" value="Genomic_DNA"/>
</dbReference>
<dbReference type="InterPro" id="IPR001810">
    <property type="entry name" value="F-box_dom"/>
</dbReference>
<reference evidence="2 3" key="1">
    <citation type="journal article" date="2018" name="Nat. Genet.">
        <title>The Rosa genome provides new insights in the design of modern roses.</title>
        <authorList>
            <person name="Bendahmane M."/>
        </authorList>
    </citation>
    <scope>NUCLEOTIDE SEQUENCE [LARGE SCALE GENOMIC DNA]</scope>
    <source>
        <strain evidence="3">cv. Old Blush</strain>
    </source>
</reference>
<dbReference type="PANTHER" id="PTHR34145">
    <property type="entry name" value="OS02G0105600 PROTEIN"/>
    <property type="match status" value="1"/>
</dbReference>
<dbReference type="AlphaFoldDB" id="A0A2P6S2K3"/>
<dbReference type="Gramene" id="PRQ52913">
    <property type="protein sequence ID" value="PRQ52913"/>
    <property type="gene ID" value="RchiOBHm_Chr2g0160711"/>
</dbReference>
<dbReference type="CDD" id="cd22160">
    <property type="entry name" value="F-box_AtFBL13-like"/>
    <property type="match status" value="1"/>
</dbReference>
<protein>
    <submittedName>
        <fullName evidence="2">Putative F-box domain, leucine-rich repeat domain, L domain-containing protein</fullName>
    </submittedName>
</protein>
<dbReference type="STRING" id="74649.A0A2P6S2K3"/>
<dbReference type="SMART" id="SM00256">
    <property type="entry name" value="FBOX"/>
    <property type="match status" value="1"/>
</dbReference>
<keyword evidence="3" id="KW-1185">Reference proteome</keyword>
<dbReference type="PANTHER" id="PTHR34145:SF28">
    <property type="entry name" value="F-BOX DOMAIN-CONTAINING PROTEIN"/>
    <property type="match status" value="1"/>
</dbReference>